<protein>
    <submittedName>
        <fullName evidence="1">Uncharacterized protein</fullName>
    </submittedName>
</protein>
<evidence type="ECO:0000313" key="1">
    <source>
        <dbReference type="EMBL" id="KMU88735.1"/>
    </source>
</evidence>
<sequence>MHGGNPEAQPTQTECQAWTQKSSMHVWPCGELQSGLQDNCLLPPNQLWSDGLDTRLWMYRSHHDATTSSRTSTF</sequence>
<proteinExistence type="predicted"/>
<dbReference type="AlphaFoldDB" id="A0A0J8RU94"/>
<dbReference type="VEuPathDB" id="FungiDB:CIHG_06403"/>
<accession>A0A0J8RU94</accession>
<reference evidence="2" key="1">
    <citation type="journal article" date="2010" name="Genome Res.">
        <title>Population genomic sequencing of Coccidioides fungi reveals recent hybridization and transposon control.</title>
        <authorList>
            <person name="Neafsey D.E."/>
            <person name="Barker B.M."/>
            <person name="Sharpton T.J."/>
            <person name="Stajich J.E."/>
            <person name="Park D.J."/>
            <person name="Whiston E."/>
            <person name="Hung C.-Y."/>
            <person name="McMahan C."/>
            <person name="White J."/>
            <person name="Sykes S."/>
            <person name="Heiman D."/>
            <person name="Young S."/>
            <person name="Zeng Q."/>
            <person name="Abouelleil A."/>
            <person name="Aftuck L."/>
            <person name="Bessette D."/>
            <person name="Brown A."/>
            <person name="FitzGerald M."/>
            <person name="Lui A."/>
            <person name="Macdonald J.P."/>
            <person name="Priest M."/>
            <person name="Orbach M.J."/>
            <person name="Galgiani J.N."/>
            <person name="Kirkland T.N."/>
            <person name="Cole G.T."/>
            <person name="Birren B.W."/>
            <person name="Henn M.R."/>
            <person name="Taylor J.W."/>
            <person name="Rounsley S.D."/>
        </authorList>
    </citation>
    <scope>NUCLEOTIDE SEQUENCE [LARGE SCALE GENOMIC DNA]</scope>
    <source>
        <strain evidence="2">H538.4</strain>
    </source>
</reference>
<evidence type="ECO:0000313" key="2">
    <source>
        <dbReference type="Proteomes" id="UP000054563"/>
    </source>
</evidence>
<organism evidence="1 2">
    <name type="scientific">Coccidioides immitis H538.4</name>
    <dbReference type="NCBI Taxonomy" id="396776"/>
    <lineage>
        <taxon>Eukaryota</taxon>
        <taxon>Fungi</taxon>
        <taxon>Dikarya</taxon>
        <taxon>Ascomycota</taxon>
        <taxon>Pezizomycotina</taxon>
        <taxon>Eurotiomycetes</taxon>
        <taxon>Eurotiomycetidae</taxon>
        <taxon>Onygenales</taxon>
        <taxon>Onygenaceae</taxon>
        <taxon>Coccidioides</taxon>
    </lineage>
</organism>
<gene>
    <name evidence="1" type="ORF">CIHG_06403</name>
</gene>
<dbReference type="Proteomes" id="UP000054563">
    <property type="component" value="Unassembled WGS sequence"/>
</dbReference>
<dbReference type="EMBL" id="DS017007">
    <property type="protein sequence ID" value="KMU88735.1"/>
    <property type="molecule type" value="Genomic_DNA"/>
</dbReference>
<name>A0A0J8RU94_COCIT</name>